<keyword evidence="4" id="KW-1185">Reference proteome</keyword>
<sequence length="268" mass="28639">MYVKEENNYPKALLISTGIMAGLIALSFLIVINSFEPEEEFGMGGIQVNYGTVKIGMGDDYTSIDEPSVAPNANGELPDKVTLEELTSNAQNATPDAKNVATQSVESSVALNSKNTTNNSSSNNANKSNTPQINQQALYQGKKNNGTGRGDGTGNVPGNQGDIDGDPLTPTYGEGGSGFGDTPIELGKFSNLVKPIDNTQEKGRVAIRITMNKQGIITNAEVYPKLSTTLNKELVDKSIKAMLGARYKENEKAPDLRRGIVVFNYGLN</sequence>
<feature type="compositionally biased region" description="Polar residues" evidence="1">
    <location>
        <begin position="91"/>
        <end position="111"/>
    </location>
</feature>
<feature type="transmembrane region" description="Helical" evidence="2">
    <location>
        <begin position="12"/>
        <end position="32"/>
    </location>
</feature>
<dbReference type="Proteomes" id="UP001337681">
    <property type="component" value="Unassembled WGS sequence"/>
</dbReference>
<dbReference type="EMBL" id="JAZDQU010000002">
    <property type="protein sequence ID" value="MEE1885996.1"/>
    <property type="molecule type" value="Genomic_DNA"/>
</dbReference>
<keyword evidence="2" id="KW-1133">Transmembrane helix</keyword>
<dbReference type="RefSeq" id="WP_330146884.1">
    <property type="nucleotide sequence ID" value="NZ_JAZDQU010000002.1"/>
</dbReference>
<evidence type="ECO:0000256" key="1">
    <source>
        <dbReference type="SAM" id="MobiDB-lite"/>
    </source>
</evidence>
<feature type="region of interest" description="Disordered" evidence="1">
    <location>
        <begin position="91"/>
        <end position="180"/>
    </location>
</feature>
<reference evidence="3 4" key="1">
    <citation type="submission" date="2024-01" db="EMBL/GenBank/DDBJ databases">
        <title>Pedobacter sp. nov., isolated from oil-contaminated soil.</title>
        <authorList>
            <person name="Le N.T.T."/>
        </authorList>
    </citation>
    <scope>NUCLEOTIDE SEQUENCE [LARGE SCALE GENOMIC DNA]</scope>
    <source>
        <strain evidence="3 4">VNH31</strain>
    </source>
</reference>
<name>A0ABU7H409_9SPHI</name>
<keyword evidence="2" id="KW-0472">Membrane</keyword>
<accession>A0ABU7H409</accession>
<keyword evidence="2" id="KW-0812">Transmembrane</keyword>
<comment type="caution">
    <text evidence="3">The sequence shown here is derived from an EMBL/GenBank/DDBJ whole genome shotgun (WGS) entry which is preliminary data.</text>
</comment>
<gene>
    <name evidence="3" type="ORF">VRU49_11265</name>
</gene>
<organism evidence="3 4">
    <name type="scientific">Pedobacter flavus</name>
    <dbReference type="NCBI Taxonomy" id="3113906"/>
    <lineage>
        <taxon>Bacteria</taxon>
        <taxon>Pseudomonadati</taxon>
        <taxon>Bacteroidota</taxon>
        <taxon>Sphingobacteriia</taxon>
        <taxon>Sphingobacteriales</taxon>
        <taxon>Sphingobacteriaceae</taxon>
        <taxon>Pedobacter</taxon>
    </lineage>
</organism>
<proteinExistence type="predicted"/>
<feature type="compositionally biased region" description="Low complexity" evidence="1">
    <location>
        <begin position="112"/>
        <end position="130"/>
    </location>
</feature>
<evidence type="ECO:0000256" key="2">
    <source>
        <dbReference type="SAM" id="Phobius"/>
    </source>
</evidence>
<evidence type="ECO:0000313" key="3">
    <source>
        <dbReference type="EMBL" id="MEE1885996.1"/>
    </source>
</evidence>
<evidence type="ECO:0000313" key="4">
    <source>
        <dbReference type="Proteomes" id="UP001337681"/>
    </source>
</evidence>
<protein>
    <submittedName>
        <fullName evidence="3">Energy transducer TonB</fullName>
    </submittedName>
</protein>